<gene>
    <name evidence="1" type="ordered locus">Dd1591_1446</name>
</gene>
<dbReference type="eggNOG" id="ENOG502ZXHV">
    <property type="taxonomic scope" value="Bacteria"/>
</dbReference>
<sequence length="89" mass="10162">MGNTKSTLDSPFEAMVQEAERRGLECFIMQKPCSEGFWLAETASGYEVSYIERGRTSLKQTFPTLAFAFRCWLQQTLSFHNLPCLDAEL</sequence>
<dbReference type="OrthoDB" id="9925975at2"/>
<organism evidence="1 2">
    <name type="scientific">Dickeya chrysanthemi (strain Ech1591)</name>
    <name type="common">Dickeya zeae (strain Ech1591)</name>
    <dbReference type="NCBI Taxonomy" id="561229"/>
    <lineage>
        <taxon>Bacteria</taxon>
        <taxon>Pseudomonadati</taxon>
        <taxon>Pseudomonadota</taxon>
        <taxon>Gammaproteobacteria</taxon>
        <taxon>Enterobacterales</taxon>
        <taxon>Pectobacteriaceae</taxon>
        <taxon>Dickeya</taxon>
    </lineage>
</organism>
<dbReference type="STRING" id="561229.Dd1591_1446"/>
<dbReference type="Proteomes" id="UP000002735">
    <property type="component" value="Chromosome"/>
</dbReference>
<dbReference type="HOGENOM" id="CLU_2449875_0_0_6"/>
<proteinExistence type="predicted"/>
<evidence type="ECO:0000313" key="1">
    <source>
        <dbReference type="EMBL" id="ACT06308.1"/>
    </source>
</evidence>
<protein>
    <submittedName>
        <fullName evidence="1">Uncharacterized protein</fullName>
    </submittedName>
</protein>
<dbReference type="KEGG" id="dze:Dd1591_1446"/>
<accession>C6CEV6</accession>
<evidence type="ECO:0000313" key="2">
    <source>
        <dbReference type="Proteomes" id="UP000002735"/>
    </source>
</evidence>
<name>C6CEV6_DICC1</name>
<reference evidence="1 2" key="1">
    <citation type="submission" date="2009-06" db="EMBL/GenBank/DDBJ databases">
        <title>Complete sequence of Dickeya zeae Ech1591.</title>
        <authorList>
            <consortium name="US DOE Joint Genome Institute"/>
            <person name="Lucas S."/>
            <person name="Copeland A."/>
            <person name="Lapidus A."/>
            <person name="Glavina del Rio T."/>
            <person name="Tice H."/>
            <person name="Bruce D."/>
            <person name="Goodwin L."/>
            <person name="Pitluck S."/>
            <person name="Chertkov O."/>
            <person name="Brettin T."/>
            <person name="Detter J.C."/>
            <person name="Han C."/>
            <person name="Larimer F."/>
            <person name="Land M."/>
            <person name="Hauser L."/>
            <person name="Kyrpides N."/>
            <person name="Ovchinnikova G."/>
            <person name="Balakrishnan V."/>
            <person name="Glasner J."/>
            <person name="Perna N.T."/>
        </authorList>
    </citation>
    <scope>NUCLEOTIDE SEQUENCE [LARGE SCALE GENOMIC DNA]</scope>
    <source>
        <strain evidence="1 2">Ech1591</strain>
    </source>
</reference>
<dbReference type="GeneID" id="45079552"/>
<dbReference type="EMBL" id="CP001655">
    <property type="protein sequence ID" value="ACT06308.1"/>
    <property type="molecule type" value="Genomic_DNA"/>
</dbReference>
<dbReference type="RefSeq" id="WP_012769183.1">
    <property type="nucleotide sequence ID" value="NC_012912.1"/>
</dbReference>
<dbReference type="AlphaFoldDB" id="C6CEV6"/>